<evidence type="ECO:0000313" key="2">
    <source>
        <dbReference type="Proteomes" id="UP001183420"/>
    </source>
</evidence>
<proteinExistence type="predicted"/>
<dbReference type="EMBL" id="JAVREM010000004">
    <property type="protein sequence ID" value="MDT0318066.1"/>
    <property type="molecule type" value="Genomic_DNA"/>
</dbReference>
<dbReference type="RefSeq" id="WP_311596468.1">
    <property type="nucleotide sequence ID" value="NZ_JAVREM010000004.1"/>
</dbReference>
<gene>
    <name evidence="1" type="ORF">RNC47_06920</name>
</gene>
<dbReference type="Proteomes" id="UP001183420">
    <property type="component" value="Unassembled WGS sequence"/>
</dbReference>
<evidence type="ECO:0000313" key="1">
    <source>
        <dbReference type="EMBL" id="MDT0318066.1"/>
    </source>
</evidence>
<keyword evidence="2" id="KW-1185">Reference proteome</keyword>
<sequence length="56" mass="5785">MTLARARKGALFLLSVLVFYSIVSYPSRSADFAELAFTAVADAATGVGDLVTGSAD</sequence>
<protein>
    <submittedName>
        <fullName evidence="1">Uncharacterized protein</fullName>
    </submittedName>
</protein>
<organism evidence="1 2">
    <name type="scientific">Streptomyces millisiae</name>
    <dbReference type="NCBI Taxonomy" id="3075542"/>
    <lineage>
        <taxon>Bacteria</taxon>
        <taxon>Bacillati</taxon>
        <taxon>Actinomycetota</taxon>
        <taxon>Actinomycetes</taxon>
        <taxon>Kitasatosporales</taxon>
        <taxon>Streptomycetaceae</taxon>
        <taxon>Streptomyces</taxon>
    </lineage>
</organism>
<name>A0ABU2LKF8_9ACTN</name>
<comment type="caution">
    <text evidence="1">The sequence shown here is derived from an EMBL/GenBank/DDBJ whole genome shotgun (WGS) entry which is preliminary data.</text>
</comment>
<accession>A0ABU2LKF8</accession>
<reference evidence="2" key="1">
    <citation type="submission" date="2023-07" db="EMBL/GenBank/DDBJ databases">
        <title>30 novel species of actinomycetes from the DSMZ collection.</title>
        <authorList>
            <person name="Nouioui I."/>
        </authorList>
    </citation>
    <scope>NUCLEOTIDE SEQUENCE [LARGE SCALE GENOMIC DNA]</scope>
    <source>
        <strain evidence="2">DSM 44918</strain>
    </source>
</reference>